<dbReference type="PANTHER" id="PTHR35848:SF9">
    <property type="entry name" value="SLL1358 PROTEIN"/>
    <property type="match status" value="1"/>
</dbReference>
<name>B0CEM7_ACAM1</name>
<dbReference type="PANTHER" id="PTHR35848">
    <property type="entry name" value="OXALATE-BINDING PROTEIN"/>
    <property type="match status" value="1"/>
</dbReference>
<dbReference type="InterPro" id="IPR013096">
    <property type="entry name" value="Cupin_2"/>
</dbReference>
<evidence type="ECO:0000259" key="2">
    <source>
        <dbReference type="Pfam" id="PF07883"/>
    </source>
</evidence>
<protein>
    <submittedName>
        <fullName evidence="3">Cupin domain protein</fullName>
    </submittedName>
</protein>
<evidence type="ECO:0000313" key="4">
    <source>
        <dbReference type="Proteomes" id="UP000000268"/>
    </source>
</evidence>
<dbReference type="OrthoDB" id="116921at2"/>
<evidence type="ECO:0000256" key="1">
    <source>
        <dbReference type="ARBA" id="ARBA00022723"/>
    </source>
</evidence>
<dbReference type="STRING" id="329726.AM1_3136"/>
<proteinExistence type="predicted"/>
<feature type="domain" description="Cupin type-2" evidence="2">
    <location>
        <begin position="45"/>
        <end position="116"/>
    </location>
</feature>
<dbReference type="GO" id="GO:0046872">
    <property type="term" value="F:metal ion binding"/>
    <property type="evidence" value="ECO:0007669"/>
    <property type="project" value="UniProtKB-KW"/>
</dbReference>
<dbReference type="HOGENOM" id="CLU_139002_0_0_3"/>
<organism evidence="3 4">
    <name type="scientific">Acaryochloris marina (strain MBIC 11017)</name>
    <dbReference type="NCBI Taxonomy" id="329726"/>
    <lineage>
        <taxon>Bacteria</taxon>
        <taxon>Bacillati</taxon>
        <taxon>Cyanobacteriota</taxon>
        <taxon>Cyanophyceae</taxon>
        <taxon>Acaryochloridales</taxon>
        <taxon>Acaryochloridaceae</taxon>
        <taxon>Acaryochloris</taxon>
    </lineage>
</organism>
<dbReference type="Pfam" id="PF07883">
    <property type="entry name" value="Cupin_2"/>
    <property type="match status" value="1"/>
</dbReference>
<dbReference type="Proteomes" id="UP000000268">
    <property type="component" value="Chromosome"/>
</dbReference>
<dbReference type="InterPro" id="IPR011051">
    <property type="entry name" value="RmlC_Cupin_sf"/>
</dbReference>
<dbReference type="Gene3D" id="2.60.120.10">
    <property type="entry name" value="Jelly Rolls"/>
    <property type="match status" value="1"/>
</dbReference>
<dbReference type="CDD" id="cd02224">
    <property type="entry name" value="cupin_SPO2919-like"/>
    <property type="match status" value="1"/>
</dbReference>
<dbReference type="InterPro" id="IPR014710">
    <property type="entry name" value="RmlC-like_jellyroll"/>
</dbReference>
<dbReference type="InterPro" id="IPR051610">
    <property type="entry name" value="GPI/OXD"/>
</dbReference>
<keyword evidence="1" id="KW-0479">Metal-binding</keyword>
<dbReference type="SUPFAM" id="SSF51182">
    <property type="entry name" value="RmlC-like cupins"/>
    <property type="match status" value="1"/>
</dbReference>
<evidence type="ECO:0000313" key="3">
    <source>
        <dbReference type="EMBL" id="ABW28132.1"/>
    </source>
</evidence>
<gene>
    <name evidence="3" type="ordered locus">AM1_3136</name>
</gene>
<dbReference type="KEGG" id="amr:AM1_3136"/>
<dbReference type="AlphaFoldDB" id="B0CEM7"/>
<dbReference type="eggNOG" id="COG3837">
    <property type="taxonomic scope" value="Bacteria"/>
</dbReference>
<dbReference type="RefSeq" id="WP_012163560.1">
    <property type="nucleotide sequence ID" value="NC_009925.1"/>
</dbReference>
<keyword evidence="4" id="KW-1185">Reference proteome</keyword>
<sequence>MRLNLSQIPIHTGSNYPSIFRAQVAGRSKQRLGDAAGLKNFGVNLVRLAPGSCSALRHWHSRQDELIYVVEGELVLKINAGKENLTAGMAAGFPAGEANGHHLCNESDADAVYLEIGDRTSDDRVEYPDDDLVAQWVEEGWQFTHKDGRPYLNQDS</sequence>
<reference evidence="3 4" key="1">
    <citation type="journal article" date="2008" name="Proc. Natl. Acad. Sci. U.S.A.">
        <title>Niche adaptation and genome expansion in the chlorophyll d-producing cyanobacterium Acaryochloris marina.</title>
        <authorList>
            <person name="Swingley W.D."/>
            <person name="Chen M."/>
            <person name="Cheung P.C."/>
            <person name="Conrad A.L."/>
            <person name="Dejesa L.C."/>
            <person name="Hao J."/>
            <person name="Honchak B.M."/>
            <person name="Karbach L.E."/>
            <person name="Kurdoglu A."/>
            <person name="Lahiri S."/>
            <person name="Mastrian S.D."/>
            <person name="Miyashita H."/>
            <person name="Page L."/>
            <person name="Ramakrishna P."/>
            <person name="Satoh S."/>
            <person name="Sattley W.M."/>
            <person name="Shimada Y."/>
            <person name="Taylor H.L."/>
            <person name="Tomo T."/>
            <person name="Tsuchiya T."/>
            <person name="Wang Z.T."/>
            <person name="Raymond J."/>
            <person name="Mimuro M."/>
            <person name="Blankenship R.E."/>
            <person name="Touchman J.W."/>
        </authorList>
    </citation>
    <scope>NUCLEOTIDE SEQUENCE [LARGE SCALE GENOMIC DNA]</scope>
    <source>
        <strain evidence="4">MBIC 11017</strain>
    </source>
</reference>
<accession>B0CEM7</accession>
<dbReference type="EMBL" id="CP000828">
    <property type="protein sequence ID" value="ABW28132.1"/>
    <property type="molecule type" value="Genomic_DNA"/>
</dbReference>